<evidence type="ECO:0000313" key="1">
    <source>
        <dbReference type="EMBL" id="MBI1647563.1"/>
    </source>
</evidence>
<comment type="caution">
    <text evidence="1">The sequence shown here is derived from an EMBL/GenBank/DDBJ whole genome shotgun (WGS) entry which is preliminary data.</text>
</comment>
<proteinExistence type="predicted"/>
<accession>A0ABS0SP71</accession>
<sequence>MTTAVLQNDLYSSFGVINSFPISEYQHTNYNDYALSVLEKTDKKLDGYISNFWKIPFIQKEMDYNALVDSLPLFDTLRDMTLQTDISDVIRQSALHILNKALEYRTMLIDYFQEREIFLSNAKRMAAPVMEKYLENEV</sequence>
<organism evidence="1 2">
    <name type="scientific">Capnocytophaga periodontitidis</name>
    <dbReference type="NCBI Taxonomy" id="2795027"/>
    <lineage>
        <taxon>Bacteria</taxon>
        <taxon>Pseudomonadati</taxon>
        <taxon>Bacteroidota</taxon>
        <taxon>Flavobacteriia</taxon>
        <taxon>Flavobacteriales</taxon>
        <taxon>Flavobacteriaceae</taxon>
        <taxon>Capnocytophaga</taxon>
    </lineage>
</organism>
<dbReference type="RefSeq" id="WP_198467123.1">
    <property type="nucleotide sequence ID" value="NZ_JAEFDC010000010.1"/>
</dbReference>
<dbReference type="Proteomes" id="UP000641139">
    <property type="component" value="Unassembled WGS sequence"/>
</dbReference>
<evidence type="ECO:0000313" key="2">
    <source>
        <dbReference type="Proteomes" id="UP000641139"/>
    </source>
</evidence>
<protein>
    <submittedName>
        <fullName evidence="1">Uncharacterized protein</fullName>
    </submittedName>
</protein>
<name>A0ABS0SP71_9FLAO</name>
<keyword evidence="2" id="KW-1185">Reference proteome</keyword>
<gene>
    <name evidence="1" type="ORF">I7X30_10905</name>
</gene>
<reference evidence="1 2" key="1">
    <citation type="journal article" date="2021" name="Int. J. Syst. Evol. Microbiol.">
        <title>Capnocytophaga periodontitidis sp. nov., isolated from subgingival plaque of periodontitis patient.</title>
        <authorList>
            <person name="Zhang Y."/>
            <person name="Qiao D."/>
            <person name="Shi W."/>
            <person name="Wu D."/>
            <person name="Cai M."/>
        </authorList>
    </citation>
    <scope>NUCLEOTIDE SEQUENCE [LARGE SCALE GENOMIC DNA]</scope>
    <source>
        <strain evidence="1 2">051621</strain>
    </source>
</reference>
<dbReference type="EMBL" id="JAEFDC010000010">
    <property type="protein sequence ID" value="MBI1647563.1"/>
    <property type="molecule type" value="Genomic_DNA"/>
</dbReference>